<comment type="caution">
    <text evidence="5">The sequence shown here is derived from an EMBL/GenBank/DDBJ whole genome shotgun (WGS) entry which is preliminary data.</text>
</comment>
<dbReference type="Pfam" id="PF00196">
    <property type="entry name" value="GerE"/>
    <property type="match status" value="1"/>
</dbReference>
<accession>A0A5B1BP21</accession>
<reference evidence="5 6" key="1">
    <citation type="submission" date="2019-09" db="EMBL/GenBank/DDBJ databases">
        <title>Report of infection by Mycobacterium simiae a patient suffering from pulmonary tuberculosis.</title>
        <authorList>
            <person name="Mohanty P.S."/>
            <person name="Bansal A.K."/>
            <person name="Singh H."/>
            <person name="Sharma S."/>
            <person name="Patil S.A."/>
            <person name="Upadhaya P."/>
            <person name="Singh P.K."/>
            <person name="Kumar D."/>
            <person name="Kumar S."/>
            <person name="Singh R.K."/>
            <person name="Chaudhary B."/>
        </authorList>
    </citation>
    <scope>NUCLEOTIDE SEQUENCE [LARGE SCALE GENOMIC DNA]</scope>
    <source>
        <strain evidence="5 6">JAL-560-SIM</strain>
    </source>
</reference>
<gene>
    <name evidence="5" type="ORF">F0Q45_11315</name>
</gene>
<dbReference type="SUPFAM" id="SSF46894">
    <property type="entry name" value="C-terminal effector domain of the bipartite response regulators"/>
    <property type="match status" value="1"/>
</dbReference>
<evidence type="ECO:0000313" key="6">
    <source>
        <dbReference type="Proteomes" id="UP000324701"/>
    </source>
</evidence>
<dbReference type="InterPro" id="IPR036388">
    <property type="entry name" value="WH-like_DNA-bd_sf"/>
</dbReference>
<dbReference type="PROSITE" id="PS50043">
    <property type="entry name" value="HTH_LUXR_2"/>
    <property type="match status" value="1"/>
</dbReference>
<dbReference type="CDD" id="cd06170">
    <property type="entry name" value="LuxR_C_like"/>
    <property type="match status" value="1"/>
</dbReference>
<dbReference type="PANTHER" id="PTHR47691">
    <property type="entry name" value="REGULATOR-RELATED"/>
    <property type="match status" value="1"/>
</dbReference>
<dbReference type="PRINTS" id="PR00364">
    <property type="entry name" value="DISEASERSIST"/>
</dbReference>
<dbReference type="Gene3D" id="1.10.10.10">
    <property type="entry name" value="Winged helix-like DNA-binding domain superfamily/Winged helix DNA-binding domain"/>
    <property type="match status" value="1"/>
</dbReference>
<dbReference type="GO" id="GO:0003677">
    <property type="term" value="F:DNA binding"/>
    <property type="evidence" value="ECO:0007669"/>
    <property type="project" value="UniProtKB-KW"/>
</dbReference>
<dbReference type="AlphaFoldDB" id="A0A5B1BP21"/>
<dbReference type="OrthoDB" id="136365at2"/>
<organism evidence="5 6">
    <name type="scientific">Mycobacterium simiae</name>
    <name type="common">Mycobacterium habana</name>
    <dbReference type="NCBI Taxonomy" id="1784"/>
    <lineage>
        <taxon>Bacteria</taxon>
        <taxon>Bacillati</taxon>
        <taxon>Actinomycetota</taxon>
        <taxon>Actinomycetes</taxon>
        <taxon>Mycobacteriales</taxon>
        <taxon>Mycobacteriaceae</taxon>
        <taxon>Mycobacterium</taxon>
        <taxon>Mycobacterium simiae complex</taxon>
    </lineage>
</organism>
<dbReference type="InterPro" id="IPR000792">
    <property type="entry name" value="Tscrpt_reg_LuxR_C"/>
</dbReference>
<sequence>MSENQFDRKSMFPYFTSFVGRDRQLFEVRELLASNRLVTVNGPGGVGKTRLAFEIAAALEFTDGIWIVDLGPAADPAVVPTIAAHALGLIDQPNISTISTLKHFIGDRKMLMVLDNCEHLLEACCELVVVLLTACPGLIVLTTSRESLGVSGEVVWGLPSLSLADEAIELFVERARLVQPTFEIADDNFDAVTEICRRLDGIPLAIELAAARVRSLSPTEIADSLDDRFRLLTGGRGATPRQQTLRASMDWSHDLLPESEQVLLRRLAVFPGTFDLAAVRTVAGDDREPFEVLDQLTLLADKSLLVVEMGQHRARYRLLETVREYAAEKLAKSGEIESWTRHLDHYVALGARLDTPECSGDPQCVEQAEIEIDNFRAAFMWSREEGRMEVALKLASSLQPVWFGRGREREGLAWLESILDAERDYQAAVAPGVWARALADKVMLSTLLAASSIGTPAIVKQAQQALAIARDIDDPAVLARALAACGWSSGYDPPAAQAYFREALGLVRALDDKWTLSQILYWQLVGTCMAGDPPALRAAAEQAFELADAIGDRFVARQCRLWVGAAYTWESNLARALAQSREVTAEAEQDNDVVTALLGLYQQAFTLAHQDACAARAVADACIRAAAELGGVYEDCGSTVVVYAALAAGDVAVVESREVSCSDVGTQGRLPVHYAIMAQLALVRGDIDTAQTLADEAVASTTGWHLVMALQTRARVAIAQERFAQARDDIHAAVNCGVNVQAYLGMADLLELLADLAVKVGSHDKSARLFGAAAAQRERTGEVRFQVWDGDYRNSVTYLHDAMGGEDFESAWAEGTAMPIDEAISYAQRGRGKRERPVSGWASLTPAERNVVGLVTEGLTNKEIGRKLFLSPRTVQTHLTNVYAKLSITSRVQLTQEAARHS</sequence>
<evidence type="ECO:0000256" key="1">
    <source>
        <dbReference type="ARBA" id="ARBA00023015"/>
    </source>
</evidence>
<dbReference type="EMBL" id="VTZN01000056">
    <property type="protein sequence ID" value="KAA1250146.1"/>
    <property type="molecule type" value="Genomic_DNA"/>
</dbReference>
<dbReference type="PRINTS" id="PR00038">
    <property type="entry name" value="HTHLUXR"/>
</dbReference>
<dbReference type="PANTHER" id="PTHR47691:SF3">
    <property type="entry name" value="HTH-TYPE TRANSCRIPTIONAL REGULATOR RV0890C-RELATED"/>
    <property type="match status" value="1"/>
</dbReference>
<keyword evidence="1" id="KW-0805">Transcription regulation</keyword>
<name>A0A5B1BP21_MYCSI</name>
<feature type="domain" description="HTH luxR-type" evidence="4">
    <location>
        <begin position="837"/>
        <end position="902"/>
    </location>
</feature>
<evidence type="ECO:0000259" key="4">
    <source>
        <dbReference type="PROSITE" id="PS50043"/>
    </source>
</evidence>
<dbReference type="InterPro" id="IPR016032">
    <property type="entry name" value="Sig_transdc_resp-reg_C-effctor"/>
</dbReference>
<dbReference type="SMART" id="SM00421">
    <property type="entry name" value="HTH_LUXR"/>
    <property type="match status" value="1"/>
</dbReference>
<dbReference type="Gene3D" id="3.40.50.300">
    <property type="entry name" value="P-loop containing nucleotide triphosphate hydrolases"/>
    <property type="match status" value="1"/>
</dbReference>
<keyword evidence="6" id="KW-1185">Reference proteome</keyword>
<evidence type="ECO:0000256" key="2">
    <source>
        <dbReference type="ARBA" id="ARBA00023125"/>
    </source>
</evidence>
<dbReference type="InterPro" id="IPR058852">
    <property type="entry name" value="HTH_77"/>
</dbReference>
<proteinExistence type="predicted"/>
<dbReference type="Gene3D" id="1.25.40.10">
    <property type="entry name" value="Tetratricopeptide repeat domain"/>
    <property type="match status" value="1"/>
</dbReference>
<dbReference type="FunFam" id="1.10.10.10:FF:000553">
    <property type="entry name" value="Transcriptional regulator, LuxR family"/>
    <property type="match status" value="1"/>
</dbReference>
<dbReference type="Proteomes" id="UP000324701">
    <property type="component" value="Unassembled WGS sequence"/>
</dbReference>
<keyword evidence="3" id="KW-0804">Transcription</keyword>
<evidence type="ECO:0000256" key="3">
    <source>
        <dbReference type="ARBA" id="ARBA00023163"/>
    </source>
</evidence>
<dbReference type="InterPro" id="IPR027417">
    <property type="entry name" value="P-loop_NTPase"/>
</dbReference>
<dbReference type="SUPFAM" id="SSF48452">
    <property type="entry name" value="TPR-like"/>
    <property type="match status" value="1"/>
</dbReference>
<evidence type="ECO:0000313" key="5">
    <source>
        <dbReference type="EMBL" id="KAA1250146.1"/>
    </source>
</evidence>
<protein>
    <submittedName>
        <fullName evidence="5">LuxR family transcriptional regulator</fullName>
    </submittedName>
</protein>
<dbReference type="Pfam" id="PF25872">
    <property type="entry name" value="HTH_77"/>
    <property type="match status" value="1"/>
</dbReference>
<dbReference type="PROSITE" id="PS00622">
    <property type="entry name" value="HTH_LUXR_1"/>
    <property type="match status" value="1"/>
</dbReference>
<dbReference type="GO" id="GO:0006355">
    <property type="term" value="P:regulation of DNA-templated transcription"/>
    <property type="evidence" value="ECO:0007669"/>
    <property type="project" value="InterPro"/>
</dbReference>
<keyword evidence="2" id="KW-0238">DNA-binding</keyword>
<dbReference type="SUPFAM" id="SSF52540">
    <property type="entry name" value="P-loop containing nucleoside triphosphate hydrolases"/>
    <property type="match status" value="1"/>
</dbReference>
<dbReference type="InterPro" id="IPR011990">
    <property type="entry name" value="TPR-like_helical_dom_sf"/>
</dbReference>